<evidence type="ECO:0000313" key="4">
    <source>
        <dbReference type="Proteomes" id="UP000233458"/>
    </source>
</evidence>
<sequence>MEFFSALADFLRPLWGLWLMLFFAAIIAFVMWPSKKRKQNFEDHAQIPFKD</sequence>
<dbReference type="Proteomes" id="UP000233458">
    <property type="component" value="Chromosome"/>
</dbReference>
<dbReference type="OrthoDB" id="7173870at2"/>
<dbReference type="Proteomes" id="UP000233597">
    <property type="component" value="Unassembled WGS sequence"/>
</dbReference>
<accession>A0A2N3KD17</accession>
<keyword evidence="1" id="KW-1133">Transmembrane helix</keyword>
<dbReference type="EMBL" id="NWTK01000022">
    <property type="protein sequence ID" value="PKR48469.1"/>
    <property type="molecule type" value="Genomic_DNA"/>
</dbReference>
<dbReference type="EMBL" id="CP024199">
    <property type="protein sequence ID" value="AUG51645.1"/>
    <property type="molecule type" value="Genomic_DNA"/>
</dbReference>
<feature type="transmembrane region" description="Helical" evidence="1">
    <location>
        <begin position="15"/>
        <end position="32"/>
    </location>
</feature>
<name>A0A2N3KD17_9PROT</name>
<evidence type="ECO:0000313" key="2">
    <source>
        <dbReference type="EMBL" id="AUG51645.1"/>
    </source>
</evidence>
<keyword evidence="4" id="KW-1185">Reference proteome</keyword>
<dbReference type="Pfam" id="PF05545">
    <property type="entry name" value="FixQ"/>
    <property type="match status" value="1"/>
</dbReference>
<dbReference type="KEGG" id="thac:CSC3H3_02145"/>
<keyword evidence="1" id="KW-0812">Transmembrane</keyword>
<proteinExistence type="predicted"/>
<dbReference type="RefSeq" id="WP_101271169.1">
    <property type="nucleotide sequence ID" value="NZ_CP024199.1"/>
</dbReference>
<evidence type="ECO:0000256" key="1">
    <source>
        <dbReference type="SAM" id="Phobius"/>
    </source>
</evidence>
<dbReference type="AlphaFoldDB" id="A0A2N3KD17"/>
<reference evidence="3 5" key="1">
    <citation type="submission" date="2017-09" db="EMBL/GenBank/DDBJ databases">
        <title>Biodiversity and function of Thalassospira species in the particle-attached aromatic-hydrocarbon-degrading consortia from the surface seawater of the South China Sea.</title>
        <authorList>
            <person name="Dong C."/>
            <person name="Liu R."/>
            <person name="Shao Z."/>
        </authorList>
    </citation>
    <scope>NUCLEOTIDE SEQUENCE [LARGE SCALE GENOMIC DNA]</scope>
    <source>
        <strain evidence="3 5">CSC1P2</strain>
    </source>
</reference>
<reference evidence="2 4" key="2">
    <citation type="submission" date="2017-10" db="EMBL/GenBank/DDBJ databases">
        <title>Biodiversity and function of Thalassospira species in the particle-attached aromatic-hydrocarbon-degrading consortia from the surface seawater of the China South Sea.</title>
        <authorList>
            <person name="Dong C."/>
            <person name="Liu R."/>
            <person name="Shao Z."/>
        </authorList>
    </citation>
    <scope>NUCLEOTIDE SEQUENCE [LARGE SCALE GENOMIC DNA]</scope>
    <source>
        <strain evidence="2 4">CSC3H3</strain>
    </source>
</reference>
<organism evidence="3 5">
    <name type="scientific">Thalassospira marina</name>
    <dbReference type="NCBI Taxonomy" id="2048283"/>
    <lineage>
        <taxon>Bacteria</taxon>
        <taxon>Pseudomonadati</taxon>
        <taxon>Pseudomonadota</taxon>
        <taxon>Alphaproteobacteria</taxon>
        <taxon>Rhodospirillales</taxon>
        <taxon>Thalassospiraceae</taxon>
        <taxon>Thalassospira</taxon>
    </lineage>
</organism>
<evidence type="ECO:0000313" key="3">
    <source>
        <dbReference type="EMBL" id="PKR48469.1"/>
    </source>
</evidence>
<dbReference type="InterPro" id="IPR008621">
    <property type="entry name" value="Cbb3-typ_cyt_oxidase_comp"/>
</dbReference>
<gene>
    <name evidence="3" type="ORF">COO20_23890</name>
    <name evidence="2" type="ORF">CSC3H3_02145</name>
</gene>
<keyword evidence="1" id="KW-0472">Membrane</keyword>
<protein>
    <submittedName>
        <fullName evidence="3">CcoQ/FixQ family Cbb3-type cytochrome c oxidase assembly chaperone</fullName>
    </submittedName>
</protein>
<evidence type="ECO:0000313" key="5">
    <source>
        <dbReference type="Proteomes" id="UP000233597"/>
    </source>
</evidence>